<dbReference type="AlphaFoldDB" id="A0A1R4JN77"/>
<proteinExistence type="inferred from homology"/>
<feature type="domain" description="ABC transmembrane type-1" evidence="8">
    <location>
        <begin position="97"/>
        <end position="302"/>
    </location>
</feature>
<dbReference type="GO" id="GO:0005886">
    <property type="term" value="C:plasma membrane"/>
    <property type="evidence" value="ECO:0007669"/>
    <property type="project" value="UniProtKB-SubCell"/>
</dbReference>
<evidence type="ECO:0000256" key="1">
    <source>
        <dbReference type="ARBA" id="ARBA00004651"/>
    </source>
</evidence>
<dbReference type="Pfam" id="PF00528">
    <property type="entry name" value="BPD_transp_1"/>
    <property type="match status" value="1"/>
</dbReference>
<feature type="transmembrane region" description="Helical" evidence="7">
    <location>
        <begin position="101"/>
        <end position="124"/>
    </location>
</feature>
<dbReference type="PANTHER" id="PTHR43163:SF6">
    <property type="entry name" value="DIPEPTIDE TRANSPORT SYSTEM PERMEASE PROTEIN DPPB-RELATED"/>
    <property type="match status" value="1"/>
</dbReference>
<evidence type="ECO:0000256" key="7">
    <source>
        <dbReference type="RuleBase" id="RU363032"/>
    </source>
</evidence>
<gene>
    <name evidence="9" type="ORF">FM114_08600</name>
</gene>
<reference evidence="9 10" key="1">
    <citation type="submission" date="2017-02" db="EMBL/GenBank/DDBJ databases">
        <authorList>
            <person name="Peterson S.W."/>
        </authorList>
    </citation>
    <scope>NUCLEOTIDE SEQUENCE [LARGE SCALE GENOMIC DNA]</scope>
    <source>
        <strain evidence="9 10">LSP_Lj1</strain>
    </source>
</reference>
<feature type="transmembrane region" description="Helical" evidence="7">
    <location>
        <begin position="283"/>
        <end position="304"/>
    </location>
</feature>
<accession>A0A1R4JN77</accession>
<dbReference type="EMBL" id="FUKQ01000032">
    <property type="protein sequence ID" value="SJN33447.1"/>
    <property type="molecule type" value="Genomic_DNA"/>
</dbReference>
<evidence type="ECO:0000256" key="3">
    <source>
        <dbReference type="ARBA" id="ARBA00022475"/>
    </source>
</evidence>
<evidence type="ECO:0000256" key="6">
    <source>
        <dbReference type="ARBA" id="ARBA00023136"/>
    </source>
</evidence>
<dbReference type="STRING" id="1255658.FM114_08600"/>
<dbReference type="Proteomes" id="UP000188342">
    <property type="component" value="Unassembled WGS sequence"/>
</dbReference>
<dbReference type="Pfam" id="PF19300">
    <property type="entry name" value="BPD_transp_1_N"/>
    <property type="match status" value="1"/>
</dbReference>
<keyword evidence="3" id="KW-1003">Cell membrane</keyword>
<protein>
    <submittedName>
        <fullName evidence="9">Dipeptide transport system permease protein DppB (TC 3.A.1.5.2)</fullName>
    </submittedName>
</protein>
<feature type="transmembrane region" description="Helical" evidence="7">
    <location>
        <begin position="136"/>
        <end position="159"/>
    </location>
</feature>
<evidence type="ECO:0000256" key="2">
    <source>
        <dbReference type="ARBA" id="ARBA00022448"/>
    </source>
</evidence>
<dbReference type="InterPro" id="IPR000515">
    <property type="entry name" value="MetI-like"/>
</dbReference>
<evidence type="ECO:0000259" key="8">
    <source>
        <dbReference type="PROSITE" id="PS50928"/>
    </source>
</evidence>
<dbReference type="SUPFAM" id="SSF161098">
    <property type="entry name" value="MetI-like"/>
    <property type="match status" value="1"/>
</dbReference>
<dbReference type="PROSITE" id="PS50928">
    <property type="entry name" value="ABC_TM1"/>
    <property type="match status" value="1"/>
</dbReference>
<keyword evidence="10" id="KW-1185">Reference proteome</keyword>
<evidence type="ECO:0000256" key="5">
    <source>
        <dbReference type="ARBA" id="ARBA00022989"/>
    </source>
</evidence>
<comment type="subcellular location">
    <subcellularLocation>
        <location evidence="1 7">Cell membrane</location>
        <topology evidence="1 7">Multi-pass membrane protein</topology>
    </subcellularLocation>
</comment>
<keyword evidence="5 7" id="KW-1133">Transmembrane helix</keyword>
<evidence type="ECO:0000313" key="10">
    <source>
        <dbReference type="Proteomes" id="UP000188342"/>
    </source>
</evidence>
<sequence>MTRSRLIAGRLATFLASLLTASVVIFCLVNLLPGDVATVILGDQADAESLAALRAQLGLDRPLVVRYLEWMGDMLTGNFGTSVGTGQSVVGMIAPKLGVTLWLVGLGMMLAIAVAVPVGMVAALRRRRWSGALMSALSQLGMAVPAFLAGILLVVLFAVELHWLPANGYTPLSSNPVEWARHLVLPVLSLALVQASVLTRYVRSAFIEVLGEDWFRTARSVGWTTRNAMVRHGLRNAALSVVTVLGLQLATLFVGAIVVESVFALPGLGRLLLGAVQQRELVLVQAIVMILVALVLVINTLVDLSYMAIDPRLRSTEGEAR</sequence>
<dbReference type="RefSeq" id="WP_256763277.1">
    <property type="nucleotide sequence ID" value="NZ_FUKQ01000032.1"/>
</dbReference>
<evidence type="ECO:0000313" key="9">
    <source>
        <dbReference type="EMBL" id="SJN33447.1"/>
    </source>
</evidence>
<feature type="transmembrane region" description="Helical" evidence="7">
    <location>
        <begin position="179"/>
        <end position="198"/>
    </location>
</feature>
<comment type="similarity">
    <text evidence="7">Belongs to the binding-protein-dependent transport system permease family.</text>
</comment>
<dbReference type="GO" id="GO:0055085">
    <property type="term" value="P:transmembrane transport"/>
    <property type="evidence" value="ECO:0007669"/>
    <property type="project" value="InterPro"/>
</dbReference>
<dbReference type="InterPro" id="IPR035906">
    <property type="entry name" value="MetI-like_sf"/>
</dbReference>
<feature type="transmembrane region" description="Helical" evidence="7">
    <location>
        <begin position="237"/>
        <end position="263"/>
    </location>
</feature>
<name>A0A1R4JN77_9ACTN</name>
<organism evidence="9 10">
    <name type="scientific">Luteococcus japonicus LSP_Lj1</name>
    <dbReference type="NCBI Taxonomy" id="1255658"/>
    <lineage>
        <taxon>Bacteria</taxon>
        <taxon>Bacillati</taxon>
        <taxon>Actinomycetota</taxon>
        <taxon>Actinomycetes</taxon>
        <taxon>Propionibacteriales</taxon>
        <taxon>Propionibacteriaceae</taxon>
        <taxon>Luteococcus</taxon>
    </lineage>
</organism>
<keyword evidence="4 7" id="KW-0812">Transmembrane</keyword>
<keyword evidence="2 7" id="KW-0813">Transport</keyword>
<dbReference type="Gene3D" id="1.10.3720.10">
    <property type="entry name" value="MetI-like"/>
    <property type="match status" value="1"/>
</dbReference>
<dbReference type="PANTHER" id="PTHR43163">
    <property type="entry name" value="DIPEPTIDE TRANSPORT SYSTEM PERMEASE PROTEIN DPPB-RELATED"/>
    <property type="match status" value="1"/>
</dbReference>
<feature type="transmembrane region" description="Helical" evidence="7">
    <location>
        <begin position="12"/>
        <end position="32"/>
    </location>
</feature>
<evidence type="ECO:0000256" key="4">
    <source>
        <dbReference type="ARBA" id="ARBA00022692"/>
    </source>
</evidence>
<dbReference type="InterPro" id="IPR045621">
    <property type="entry name" value="BPD_transp_1_N"/>
</dbReference>
<keyword evidence="6 7" id="KW-0472">Membrane</keyword>